<accession>A0A113R920</accession>
<evidence type="ECO:0000313" key="6">
    <source>
        <dbReference type="EMBL" id="SCO59207.1"/>
    </source>
</evidence>
<reference evidence="3 8" key="1">
    <citation type="submission" date="2016-02" db="EMBL/GenBank/DDBJ databases">
        <authorList>
            <consortium name="Pathogen Informatics"/>
        </authorList>
    </citation>
    <scope>NUCLEOTIDE SEQUENCE [LARGE SCALE GENOMIC DNA]</scope>
    <source>
        <strain evidence="3 8">K173</strain>
        <strain evidence="4 12">NK65 ny</strain>
        <strain evidence="5 11">NK65e</strain>
        <strain evidence="7 9">SP11 Antwerpcl1</strain>
        <strain evidence="6 10">SP11 RLL</strain>
    </source>
</reference>
<dbReference type="Proteomes" id="UP000219860">
    <property type="component" value="Chromosome 6"/>
</dbReference>
<dbReference type="EC" id="2.7.11.1" evidence="3"/>
<dbReference type="EMBL" id="LT160026">
    <property type="protein sequence ID" value="CXI20730.1"/>
    <property type="molecule type" value="Genomic_DNA"/>
</dbReference>
<evidence type="ECO:0000313" key="11">
    <source>
        <dbReference type="Proteomes" id="UP000220214"/>
    </source>
</evidence>
<name>A0A113R920_PLABE</name>
<dbReference type="SMART" id="SM00220">
    <property type="entry name" value="S_TKc"/>
    <property type="match status" value="1"/>
</dbReference>
<evidence type="ECO:0000256" key="1">
    <source>
        <dbReference type="SAM" id="MobiDB-lite"/>
    </source>
</evidence>
<dbReference type="GO" id="GO:0004674">
    <property type="term" value="F:protein serine/threonine kinase activity"/>
    <property type="evidence" value="ECO:0007669"/>
    <property type="project" value="UniProtKB-EC"/>
</dbReference>
<evidence type="ECO:0000313" key="7">
    <source>
        <dbReference type="EMBL" id="SCO60020.1"/>
    </source>
</evidence>
<evidence type="ECO:0000313" key="3">
    <source>
        <dbReference type="EMBL" id="CXI20730.1"/>
    </source>
</evidence>
<dbReference type="Proteomes" id="UP000516480">
    <property type="component" value="Chromosome 6"/>
</dbReference>
<evidence type="ECO:0000313" key="10">
    <source>
        <dbReference type="Proteomes" id="UP000219974"/>
    </source>
</evidence>
<dbReference type="OMA" id="LLEYMHA"/>
<evidence type="ECO:0000313" key="12">
    <source>
        <dbReference type="Proteomes" id="UP000516480"/>
    </source>
</evidence>
<dbReference type="InterPro" id="IPR011009">
    <property type="entry name" value="Kinase-like_dom_sf"/>
</dbReference>
<dbReference type="Gene3D" id="3.30.200.20">
    <property type="entry name" value="Phosphorylase Kinase, domain 1"/>
    <property type="match status" value="1"/>
</dbReference>
<dbReference type="Proteomes" id="UP000220214">
    <property type="component" value="Chromosome 6"/>
</dbReference>
<dbReference type="OrthoDB" id="371216at2759"/>
<dbReference type="Proteomes" id="UP000219974">
    <property type="component" value="Chromosome 6"/>
</dbReference>
<keyword evidence="3" id="KW-0418">Kinase</keyword>
<dbReference type="VEuPathDB" id="PlasmoDB:PBANKA_0622100"/>
<dbReference type="InterPro" id="IPR000719">
    <property type="entry name" value="Prot_kinase_dom"/>
</dbReference>
<protein>
    <submittedName>
        <fullName evidence="3">Protein kinase, putative</fullName>
        <ecNumber evidence="3">2.7.11.1</ecNumber>
    </submittedName>
</protein>
<feature type="region of interest" description="Disordered" evidence="1">
    <location>
        <begin position="533"/>
        <end position="560"/>
    </location>
</feature>
<evidence type="ECO:0000313" key="4">
    <source>
        <dbReference type="EMBL" id="SCM19989.1"/>
    </source>
</evidence>
<dbReference type="SUPFAM" id="SSF56112">
    <property type="entry name" value="Protein kinase-like (PK-like)"/>
    <property type="match status" value="1"/>
</dbReference>
<dbReference type="PROSITE" id="PS50011">
    <property type="entry name" value="PROTEIN_KINASE_DOM"/>
    <property type="match status" value="1"/>
</dbReference>
<dbReference type="SMR" id="A0A113R920"/>
<dbReference type="EMBL" id="LT608142">
    <property type="protein sequence ID" value="SCM19989.1"/>
    <property type="molecule type" value="Genomic_DNA"/>
</dbReference>
<proteinExistence type="predicted"/>
<dbReference type="EMBL" id="LT608254">
    <property type="protein sequence ID" value="SCO60020.1"/>
    <property type="molecule type" value="Genomic_DNA"/>
</dbReference>
<dbReference type="Proteomes" id="UP000069549">
    <property type="component" value="Chromosome 6"/>
</dbReference>
<evidence type="ECO:0000313" key="8">
    <source>
        <dbReference type="Proteomes" id="UP000069549"/>
    </source>
</evidence>
<organism evidence="3 8">
    <name type="scientific">Plasmodium berghei</name>
    <dbReference type="NCBI Taxonomy" id="5821"/>
    <lineage>
        <taxon>Eukaryota</taxon>
        <taxon>Sar</taxon>
        <taxon>Alveolata</taxon>
        <taxon>Apicomplexa</taxon>
        <taxon>Aconoidasida</taxon>
        <taxon>Haemosporida</taxon>
        <taxon>Plasmodiidae</taxon>
        <taxon>Plasmodium</taxon>
        <taxon>Plasmodium (Vinckeia)</taxon>
    </lineage>
</organism>
<evidence type="ECO:0000313" key="9">
    <source>
        <dbReference type="Proteomes" id="UP000219860"/>
    </source>
</evidence>
<sequence length="1692" mass="199693">MYIHKKENMNLHMNNNFSGLNNHIYNTHFNKNQNYFQNNRYNCDIYNTFCNDEVNDFNEPIAHGYDQYMHKNKTYSNINKKTCALISMGQKGSKSEKKELYNINNDAYNNIYSNLTYNNANEFKRKNFNLNNIKILDEEEDNYNSNINNVTNGKHTDGLSNNNPYHYNQQNNTNNFRSYKNDNTKDTSYNYTKFNREYETNINGAKYKNSDKYGMNYNDNNYMNDRRANSSNLNVRAFPLSNQDLGSGDNQNNFQFIYNTYKNNDANFYYDNKLKNYNYNIISGANADNVNSMLDENLNVNKEPINSNYNCLNSNRPYSDYIRNNEKQSEKNFNSFNNDNCPFDKVGANNDDKHKYLYDNQNNSKVMNPYNNENYSEQRSSFYSKNQNGMTNKNHLLYPNILSFRNKENDENEIKMEKKINLLKNIIIQSPTKKYNSSLNDDIHDSYSKDNIYANMISEYTSNTGILDKKTKYINKENSNFEGNHNTNLCDDLNSFEKLNETPNVFNKNNFRNDNYFHYKENIELNDKYNFSNTEDRDLKNSKEDDQKYHRDNPKGKRSHSFVDYYNNLKHMNMQDVPFDTSSNLCGNKYSNLTQYSKNGYENKPYNYLSDSISDTTRLVEGTYPKDNISSLYNGTNKNDDFIDKLNYNDGNTYNEFNNLFKNSELRNTEFSRVGTKINLQNNIYENKYDSKYNDVKENFKFNTNPSEMHNKPFDNYDLYKPNNHQNYINNNFRNKIYNKNDMTTFPINIPVNPRSMPGKIISNLEKNSSITLNNNPHYSNLMVNNRNYGTNETTLSLNSYEQKNNLNSNIITNFEDSNIVKKENYNNKIKNNDLFYTNLRKKYGLLDNHNYKATNNNYDCNIASTASSISSIPHNKDDKLGSIFIKKKNDTQNFMSNNPSLGTENNMYNFSTHNQQNENTINTTNMNHQYSDIITRNRQYNQPQSLPGAIYNTFSNKINKIDQSMFHRNDHNLFNHKSSSINADPTSFQRTNYYDDNDKNNIFSEKKNTNIFNNIIKKFTNDTDNNKNGIYDTGSIKTLPSCLDSRLDSNLQEENIFSKNFTSDDPLNLGINNINLFHNVNKKNIHTKGNNTYNLNLNKQLPPLPFKNFTKNNPLNNELYGNNNEQTLINDNMNTRFGQRNILGMNKSEEMNTNLSTFNNISNKPLFNNYNFENTKTNINTDDSIKNKIKTNIETNNIFDNNYIFTKDDQNKDFIHDKEIGQNDSDNVLNKSYIMNKDKYNINQQKNNYLYKKYETKDNNFISSYKYNTNYDYHKDILKTDTNFDQTSYINYNQKLGNNFLNSNIKNEYNNNNNNNRLFNANNNLMDKANNQYSLGKEKKNYLSYSKYENNNSIANKPWNYNKNKDTPLGNNISLLLEKLSDYSEKNDNQYTNINNYDKNISNNNNNYFDENHDSNSLQVNTINYNDNINIDTNNIVIENNHLCFFGLSTLYRCKLKDQNSSFIVNVVDSIYLNSQNGNDTVANNILFHKRLRHINILPYKGKAADKNKLYLFFENIRGNILKSYTAPIEENIIASYAYQLIDLLEYMHTNFVIFHGLFSNIILLQKNTKEELVQILNEKNKNINKYFDIYKHGIIKVFNFDFSNIDANENDYEFDFFCLATLIYEMCTKYNTYYSNKIEGMYEQIHNTNFFFPHFVSFELKNFCYELCSKRRHCFSDLKKHPWFQKHFNF</sequence>
<dbReference type="EMBL" id="LT608270">
    <property type="protein sequence ID" value="SCO59207.1"/>
    <property type="molecule type" value="Genomic_DNA"/>
</dbReference>
<dbReference type="Pfam" id="PF00069">
    <property type="entry name" value="Pkinase"/>
    <property type="match status" value="1"/>
</dbReference>
<feature type="domain" description="Protein kinase" evidence="2">
    <location>
        <begin position="1438"/>
        <end position="1686"/>
    </location>
</feature>
<evidence type="ECO:0000313" key="5">
    <source>
        <dbReference type="EMBL" id="SCN23682.1"/>
    </source>
</evidence>
<dbReference type="Gene3D" id="1.10.510.10">
    <property type="entry name" value="Transferase(Phosphotransferase) domain 1"/>
    <property type="match status" value="1"/>
</dbReference>
<gene>
    <name evidence="3" type="ORF">PBK173_000117000</name>
    <name evidence="5" type="ORF">PBNK65E_000112700</name>
    <name evidence="4" type="ORF">PBNK65NY_000112000</name>
    <name evidence="7" type="ORF">PBSP11A_000112300</name>
    <name evidence="6" type="ORF">PBSP11RLL_000112100</name>
</gene>
<evidence type="ECO:0000259" key="2">
    <source>
        <dbReference type="PROSITE" id="PS50011"/>
    </source>
</evidence>
<feature type="compositionally biased region" description="Basic and acidic residues" evidence="1">
    <location>
        <begin position="534"/>
        <end position="555"/>
    </location>
</feature>
<keyword evidence="3" id="KW-0808">Transferase</keyword>
<dbReference type="GO" id="GO:0005524">
    <property type="term" value="F:ATP binding"/>
    <property type="evidence" value="ECO:0007669"/>
    <property type="project" value="InterPro"/>
</dbReference>
<dbReference type="EMBL" id="LT614632">
    <property type="protein sequence ID" value="SCN23682.1"/>
    <property type="molecule type" value="Genomic_DNA"/>
</dbReference>